<gene>
    <name evidence="1" type="ORF">VNO80_05188</name>
</gene>
<organism evidence="1 2">
    <name type="scientific">Phaseolus coccineus</name>
    <name type="common">Scarlet runner bean</name>
    <name type="synonym">Phaseolus multiflorus</name>
    <dbReference type="NCBI Taxonomy" id="3886"/>
    <lineage>
        <taxon>Eukaryota</taxon>
        <taxon>Viridiplantae</taxon>
        <taxon>Streptophyta</taxon>
        <taxon>Embryophyta</taxon>
        <taxon>Tracheophyta</taxon>
        <taxon>Spermatophyta</taxon>
        <taxon>Magnoliopsida</taxon>
        <taxon>eudicotyledons</taxon>
        <taxon>Gunneridae</taxon>
        <taxon>Pentapetalae</taxon>
        <taxon>rosids</taxon>
        <taxon>fabids</taxon>
        <taxon>Fabales</taxon>
        <taxon>Fabaceae</taxon>
        <taxon>Papilionoideae</taxon>
        <taxon>50 kb inversion clade</taxon>
        <taxon>NPAAA clade</taxon>
        <taxon>indigoferoid/millettioid clade</taxon>
        <taxon>Phaseoleae</taxon>
        <taxon>Phaseolus</taxon>
    </lineage>
</organism>
<dbReference type="EMBL" id="JAYMYR010000003">
    <property type="protein sequence ID" value="KAK7371822.1"/>
    <property type="molecule type" value="Genomic_DNA"/>
</dbReference>
<name>A0AAN9RHR1_PHACN</name>
<comment type="caution">
    <text evidence="1">The sequence shown here is derived from an EMBL/GenBank/DDBJ whole genome shotgun (WGS) entry which is preliminary data.</text>
</comment>
<sequence length="70" mass="8038">MEAFDLIICVPFPLSSRVLSPTRFFLPTPFPLSHIQTNTSLSQKKKKKKKKETNSVQKTMTKLLNISLLF</sequence>
<proteinExistence type="predicted"/>
<dbReference type="AlphaFoldDB" id="A0AAN9RHR1"/>
<evidence type="ECO:0000313" key="2">
    <source>
        <dbReference type="Proteomes" id="UP001374584"/>
    </source>
</evidence>
<keyword evidence="2" id="KW-1185">Reference proteome</keyword>
<evidence type="ECO:0000313" key="1">
    <source>
        <dbReference type="EMBL" id="KAK7371822.1"/>
    </source>
</evidence>
<reference evidence="1 2" key="1">
    <citation type="submission" date="2024-01" db="EMBL/GenBank/DDBJ databases">
        <title>The genomes of 5 underutilized Papilionoideae crops provide insights into root nodulation and disease resistanc.</title>
        <authorList>
            <person name="Jiang F."/>
        </authorList>
    </citation>
    <scope>NUCLEOTIDE SEQUENCE [LARGE SCALE GENOMIC DNA]</scope>
    <source>
        <strain evidence="1">JINMINGXINNONG_FW02</strain>
        <tissue evidence="1">Leaves</tissue>
    </source>
</reference>
<protein>
    <submittedName>
        <fullName evidence="1">Uncharacterized protein</fullName>
    </submittedName>
</protein>
<accession>A0AAN9RHR1</accession>
<dbReference type="Proteomes" id="UP001374584">
    <property type="component" value="Unassembled WGS sequence"/>
</dbReference>